<feature type="region of interest" description="Disordered" evidence="1">
    <location>
        <begin position="109"/>
        <end position="171"/>
    </location>
</feature>
<evidence type="ECO:0000256" key="1">
    <source>
        <dbReference type="SAM" id="MobiDB-lite"/>
    </source>
</evidence>
<evidence type="ECO:0000313" key="2">
    <source>
        <dbReference type="EMBL" id="NYF57310.1"/>
    </source>
</evidence>
<reference evidence="2 3" key="1">
    <citation type="submission" date="2020-07" db="EMBL/GenBank/DDBJ databases">
        <title>Sequencing the genomes of 1000 actinobacteria strains.</title>
        <authorList>
            <person name="Klenk H.-P."/>
        </authorList>
    </citation>
    <scope>NUCLEOTIDE SEQUENCE [LARGE SCALE GENOMIC DNA]</scope>
    <source>
        <strain evidence="2 3">DSM 43814</strain>
    </source>
</reference>
<sequence>MCVIDPHEEMNHARHDGRRMRHLFRVVAACQLRASSRCAERARAGTSCDPLPCHEQAFRASRCGDLRPSKLALQGPSSSYAANCRYTARSSRAMPTAAVAQPARSVAVGWRGHQPPGAQAGGRGSLRRDRRRRYTWPWPTEMRPRTMTNSAKSASSNGWASAPAATRMRRS</sequence>
<dbReference type="EMBL" id="JACCCQ010000001">
    <property type="protein sequence ID" value="NYF57310.1"/>
    <property type="molecule type" value="Genomic_DNA"/>
</dbReference>
<accession>A0ABX2RMI7</accession>
<keyword evidence="3" id="KW-1185">Reference proteome</keyword>
<comment type="caution">
    <text evidence="2">The sequence shown here is derived from an EMBL/GenBank/DDBJ whole genome shotgun (WGS) entry which is preliminary data.</text>
</comment>
<proteinExistence type="predicted"/>
<organism evidence="2 3">
    <name type="scientific">Micromonospora purpureochromogenes</name>
    <dbReference type="NCBI Taxonomy" id="47872"/>
    <lineage>
        <taxon>Bacteria</taxon>
        <taxon>Bacillati</taxon>
        <taxon>Actinomycetota</taxon>
        <taxon>Actinomycetes</taxon>
        <taxon>Micromonosporales</taxon>
        <taxon>Micromonosporaceae</taxon>
        <taxon>Micromonospora</taxon>
    </lineage>
</organism>
<feature type="compositionally biased region" description="Polar residues" evidence="1">
    <location>
        <begin position="146"/>
        <end position="159"/>
    </location>
</feature>
<name>A0ABX2RMI7_9ACTN</name>
<protein>
    <submittedName>
        <fullName evidence="2">Uncharacterized protein</fullName>
    </submittedName>
</protein>
<dbReference type="Proteomes" id="UP000631553">
    <property type="component" value="Unassembled WGS sequence"/>
</dbReference>
<gene>
    <name evidence="2" type="ORF">HDA35_003141</name>
</gene>
<evidence type="ECO:0000313" key="3">
    <source>
        <dbReference type="Proteomes" id="UP000631553"/>
    </source>
</evidence>